<dbReference type="PANTHER" id="PTHR43744">
    <property type="entry name" value="ABC TRANSPORTER PERMEASE PROTEIN MG189-RELATED-RELATED"/>
    <property type="match status" value="1"/>
</dbReference>
<evidence type="ECO:0000256" key="7">
    <source>
        <dbReference type="RuleBase" id="RU363032"/>
    </source>
</evidence>
<dbReference type="InterPro" id="IPR000515">
    <property type="entry name" value="MetI-like"/>
</dbReference>
<feature type="transmembrane region" description="Helical" evidence="7">
    <location>
        <begin position="219"/>
        <end position="244"/>
    </location>
</feature>
<evidence type="ECO:0000313" key="9">
    <source>
        <dbReference type="EMBL" id="GFR38618.1"/>
    </source>
</evidence>
<keyword evidence="4 7" id="KW-0812">Transmembrane</keyword>
<gene>
    <name evidence="9" type="ORF">PRECH8_19140</name>
</gene>
<reference evidence="9" key="2">
    <citation type="journal article" date="2021" name="Data Brief">
        <title>Draft genome sequence data of the facultative, thermophilic, xylanolytic bacterium Paenibacillus sp. strain DA-C8.</title>
        <authorList>
            <person name="Chhe C."/>
            <person name="Uke A."/>
            <person name="Baramee S."/>
            <person name="Ungkulpasvich U."/>
            <person name="Tachaapaikoon C."/>
            <person name="Pason P."/>
            <person name="Waeonukul R."/>
            <person name="Ratanakhanokchai K."/>
            <person name="Kosugi A."/>
        </authorList>
    </citation>
    <scope>NUCLEOTIDE SEQUENCE</scope>
    <source>
        <strain evidence="9">DA-C8</strain>
    </source>
</reference>
<dbReference type="SUPFAM" id="SSF161098">
    <property type="entry name" value="MetI-like"/>
    <property type="match status" value="1"/>
</dbReference>
<dbReference type="Proteomes" id="UP000654993">
    <property type="component" value="Unassembled WGS sequence"/>
</dbReference>
<feature type="transmembrane region" description="Helical" evidence="7">
    <location>
        <begin position="175"/>
        <end position="198"/>
    </location>
</feature>
<reference evidence="9" key="1">
    <citation type="submission" date="2020-08" db="EMBL/GenBank/DDBJ databases">
        <authorList>
            <person name="Uke A."/>
            <person name="Chhe C."/>
            <person name="Baramee S."/>
            <person name="Kosugi A."/>
        </authorList>
    </citation>
    <scope>NUCLEOTIDE SEQUENCE</scope>
    <source>
        <strain evidence="9">DA-C8</strain>
    </source>
</reference>
<dbReference type="PANTHER" id="PTHR43744:SF6">
    <property type="entry name" value="ABC TRANSPORTER PERMEASE PROTEIN YESQ-RELATED"/>
    <property type="match status" value="1"/>
</dbReference>
<dbReference type="AlphaFoldDB" id="A0A916VG62"/>
<dbReference type="CDD" id="cd06261">
    <property type="entry name" value="TM_PBP2"/>
    <property type="match status" value="1"/>
</dbReference>
<evidence type="ECO:0000256" key="4">
    <source>
        <dbReference type="ARBA" id="ARBA00022692"/>
    </source>
</evidence>
<keyword evidence="2 7" id="KW-0813">Transport</keyword>
<feature type="transmembrane region" description="Helical" evidence="7">
    <location>
        <begin position="108"/>
        <end position="130"/>
    </location>
</feature>
<organism evidence="9 10">
    <name type="scientific">Insulibacter thermoxylanivorax</name>
    <dbReference type="NCBI Taxonomy" id="2749268"/>
    <lineage>
        <taxon>Bacteria</taxon>
        <taxon>Bacillati</taxon>
        <taxon>Bacillota</taxon>
        <taxon>Bacilli</taxon>
        <taxon>Bacillales</taxon>
        <taxon>Paenibacillaceae</taxon>
        <taxon>Insulibacter</taxon>
    </lineage>
</organism>
<feature type="transmembrane region" description="Helical" evidence="7">
    <location>
        <begin position="300"/>
        <end position="318"/>
    </location>
</feature>
<dbReference type="GO" id="GO:0005886">
    <property type="term" value="C:plasma membrane"/>
    <property type="evidence" value="ECO:0007669"/>
    <property type="project" value="UniProtKB-SubCell"/>
</dbReference>
<keyword evidence="6 7" id="KW-0472">Membrane</keyword>
<keyword evidence="10" id="KW-1185">Reference proteome</keyword>
<feature type="transmembrane region" description="Helical" evidence="7">
    <location>
        <begin position="137"/>
        <end position="163"/>
    </location>
</feature>
<dbReference type="Pfam" id="PF00528">
    <property type="entry name" value="BPD_transp_1"/>
    <property type="match status" value="1"/>
</dbReference>
<evidence type="ECO:0000256" key="5">
    <source>
        <dbReference type="ARBA" id="ARBA00022989"/>
    </source>
</evidence>
<protein>
    <submittedName>
        <fullName evidence="9">Transporter</fullName>
    </submittedName>
</protein>
<keyword evidence="5 7" id="KW-1133">Transmembrane helix</keyword>
<feature type="transmembrane region" description="Helical" evidence="7">
    <location>
        <begin position="44"/>
        <end position="64"/>
    </location>
</feature>
<accession>A0A916VG62</accession>
<proteinExistence type="inferred from homology"/>
<name>A0A916VG62_9BACL</name>
<feature type="domain" description="ABC transmembrane type-1" evidence="8">
    <location>
        <begin position="104"/>
        <end position="318"/>
    </location>
</feature>
<comment type="subcellular location">
    <subcellularLocation>
        <location evidence="1 7">Cell membrane</location>
        <topology evidence="1 7">Multi-pass membrane protein</topology>
    </subcellularLocation>
</comment>
<evidence type="ECO:0000259" key="8">
    <source>
        <dbReference type="PROSITE" id="PS50928"/>
    </source>
</evidence>
<comment type="similarity">
    <text evidence="7">Belongs to the binding-protein-dependent transport system permease family.</text>
</comment>
<keyword evidence="3" id="KW-1003">Cell membrane</keyword>
<evidence type="ECO:0000256" key="2">
    <source>
        <dbReference type="ARBA" id="ARBA00022448"/>
    </source>
</evidence>
<dbReference type="Gene3D" id="1.10.3720.10">
    <property type="entry name" value="MetI-like"/>
    <property type="match status" value="1"/>
</dbReference>
<dbReference type="GO" id="GO:0055085">
    <property type="term" value="P:transmembrane transport"/>
    <property type="evidence" value="ECO:0007669"/>
    <property type="project" value="InterPro"/>
</dbReference>
<comment type="caution">
    <text evidence="9">The sequence shown here is derived from an EMBL/GenBank/DDBJ whole genome shotgun (WGS) entry which is preliminary data.</text>
</comment>
<dbReference type="InterPro" id="IPR035906">
    <property type="entry name" value="MetI-like_sf"/>
</dbReference>
<dbReference type="PROSITE" id="PS50928">
    <property type="entry name" value="ABC_TM1"/>
    <property type="match status" value="1"/>
</dbReference>
<evidence type="ECO:0000313" key="10">
    <source>
        <dbReference type="Proteomes" id="UP000654993"/>
    </source>
</evidence>
<dbReference type="RefSeq" id="WP_200966854.1">
    <property type="nucleotide sequence ID" value="NZ_BMAQ01000021.1"/>
</dbReference>
<sequence>MIAPLERTITQFTHRIDIWKQDPKAKHIAATLQKRGAIIVRNTLLYLLLLSLSFIFLYPLLFMVSQSFMMFSDISDATVQWIPKQLDFSNYALAFEHMKYWQGFRNSIFIALGSALLQMFSCALVGYGFARYRFPGYGIWMTLLIFTFLVPPQTIVVPLFIFYSDLDMINTYLPFFIPAAMGHGLRGALFVLIFIQFFRRLPAVLEEAARIDGAGPFRTYFTIMLPLAKPALLVVFLFSVVWHWSDVFYPSIFLQSPEHYNLSQLLANFNGVRTASMAQMQQVMSASAVIGGTSNLMNQIMAGVVITILPMLILYLAAQRHFVESVERTGIAGE</sequence>
<dbReference type="EMBL" id="BMAQ01000021">
    <property type="protein sequence ID" value="GFR38618.1"/>
    <property type="molecule type" value="Genomic_DNA"/>
</dbReference>
<evidence type="ECO:0000256" key="6">
    <source>
        <dbReference type="ARBA" id="ARBA00023136"/>
    </source>
</evidence>
<evidence type="ECO:0000256" key="1">
    <source>
        <dbReference type="ARBA" id="ARBA00004651"/>
    </source>
</evidence>
<evidence type="ECO:0000256" key="3">
    <source>
        <dbReference type="ARBA" id="ARBA00022475"/>
    </source>
</evidence>